<proteinExistence type="predicted"/>
<organism evidence="1 2">
    <name type="scientific">Castilleja foliolosa</name>
    <dbReference type="NCBI Taxonomy" id="1961234"/>
    <lineage>
        <taxon>Eukaryota</taxon>
        <taxon>Viridiplantae</taxon>
        <taxon>Streptophyta</taxon>
        <taxon>Embryophyta</taxon>
        <taxon>Tracheophyta</taxon>
        <taxon>Spermatophyta</taxon>
        <taxon>Magnoliopsida</taxon>
        <taxon>eudicotyledons</taxon>
        <taxon>Gunneridae</taxon>
        <taxon>Pentapetalae</taxon>
        <taxon>asterids</taxon>
        <taxon>lamiids</taxon>
        <taxon>Lamiales</taxon>
        <taxon>Orobanchaceae</taxon>
        <taxon>Pedicularideae</taxon>
        <taxon>Castillejinae</taxon>
        <taxon>Castilleja</taxon>
    </lineage>
</organism>
<evidence type="ECO:0008006" key="3">
    <source>
        <dbReference type="Google" id="ProtNLM"/>
    </source>
</evidence>
<sequence length="82" mass="9212">MGSQKRFLGSQKRSLVSGNTGPFWGKVSRLPYTVCGKRFLGSQIRFLGSKERFLAVPIHGLWGKVSRIPETVSWIKFQLQGS</sequence>
<reference evidence="2" key="1">
    <citation type="journal article" date="2024" name="IScience">
        <title>Strigolactones Initiate the Formation of Haustorium-like Structures in Castilleja.</title>
        <authorList>
            <person name="Buerger M."/>
            <person name="Peterson D."/>
            <person name="Chory J."/>
        </authorList>
    </citation>
    <scope>NUCLEOTIDE SEQUENCE [LARGE SCALE GENOMIC DNA]</scope>
</reference>
<dbReference type="Proteomes" id="UP001632038">
    <property type="component" value="Unassembled WGS sequence"/>
</dbReference>
<accession>A0ABD3C8S1</accession>
<dbReference type="AlphaFoldDB" id="A0ABD3C8S1"/>
<evidence type="ECO:0000313" key="1">
    <source>
        <dbReference type="EMBL" id="KAL3625923.1"/>
    </source>
</evidence>
<protein>
    <recommendedName>
        <fullName evidence="3">Ribosomal protein L2</fullName>
    </recommendedName>
</protein>
<gene>
    <name evidence="1" type="ORF">CASFOL_030452</name>
</gene>
<evidence type="ECO:0000313" key="2">
    <source>
        <dbReference type="Proteomes" id="UP001632038"/>
    </source>
</evidence>
<dbReference type="EMBL" id="JAVIJP010000048">
    <property type="protein sequence ID" value="KAL3625923.1"/>
    <property type="molecule type" value="Genomic_DNA"/>
</dbReference>
<comment type="caution">
    <text evidence="1">The sequence shown here is derived from an EMBL/GenBank/DDBJ whole genome shotgun (WGS) entry which is preliminary data.</text>
</comment>
<name>A0ABD3C8S1_9LAMI</name>
<keyword evidence="2" id="KW-1185">Reference proteome</keyword>